<sequence>MTKEEFIKASKNFAKYYCGIKLPIDEKSLIKREGCNYFFFHEFPSEYVDNDDNDVECTYWYSFSNYKDQRPEDGIEFATGIDGRSGDHFFISSRDWQEEK</sequence>
<dbReference type="EMBL" id="JACHFQ010000001">
    <property type="protein sequence ID" value="MBB5225125.1"/>
    <property type="molecule type" value="Genomic_DNA"/>
</dbReference>
<evidence type="ECO:0000313" key="1">
    <source>
        <dbReference type="EMBL" id="MBB5225125.1"/>
    </source>
</evidence>
<dbReference type="RefSeq" id="WP_184657066.1">
    <property type="nucleotide sequence ID" value="NZ_CP031518.1"/>
</dbReference>
<gene>
    <name evidence="1" type="ORF">HNP76_000465</name>
</gene>
<evidence type="ECO:0000313" key="2">
    <source>
        <dbReference type="Proteomes" id="UP000518887"/>
    </source>
</evidence>
<accession>A0A7W8LL97</accession>
<proteinExistence type="predicted"/>
<keyword evidence="2" id="KW-1185">Reference proteome</keyword>
<reference evidence="1 2" key="1">
    <citation type="submission" date="2020-08" db="EMBL/GenBank/DDBJ databases">
        <title>Genomic Encyclopedia of Type Strains, Phase IV (KMG-IV): sequencing the most valuable type-strain genomes for metagenomic binning, comparative biology and taxonomic classification.</title>
        <authorList>
            <person name="Goeker M."/>
        </authorList>
    </citation>
    <scope>NUCLEOTIDE SEQUENCE [LARGE SCALE GENOMIC DNA]</scope>
    <source>
        <strain evidence="1 2">DSM 103462</strain>
    </source>
</reference>
<protein>
    <submittedName>
        <fullName evidence="1">Uncharacterized protein</fullName>
    </submittedName>
</protein>
<dbReference type="AlphaFoldDB" id="A0A7W8LL97"/>
<organism evidence="1 2">
    <name type="scientific">Treponema ruminis</name>
    <dbReference type="NCBI Taxonomy" id="744515"/>
    <lineage>
        <taxon>Bacteria</taxon>
        <taxon>Pseudomonadati</taxon>
        <taxon>Spirochaetota</taxon>
        <taxon>Spirochaetia</taxon>
        <taxon>Spirochaetales</taxon>
        <taxon>Treponemataceae</taxon>
        <taxon>Treponema</taxon>
    </lineage>
</organism>
<dbReference type="Proteomes" id="UP000518887">
    <property type="component" value="Unassembled WGS sequence"/>
</dbReference>
<name>A0A7W8LL97_9SPIR</name>
<comment type="caution">
    <text evidence="1">The sequence shown here is derived from an EMBL/GenBank/DDBJ whole genome shotgun (WGS) entry which is preliminary data.</text>
</comment>